<gene>
    <name evidence="1" type="ORF">IMSHALPRED_002100</name>
</gene>
<proteinExistence type="predicted"/>
<keyword evidence="2" id="KW-1185">Reference proteome</keyword>
<sequence length="186" mass="19581">MAVFIKKRYSLVYFPIPSGPGPVVAGNDANITPQVLNVTSIPTLGLPTVSGGLPNPSYWTSLPPGNGAAYENIVYSNNLTTTIGPTTTTPPVHHPMVTTFVTSIATTLSPDCTFTSAVTEIYVGDTTPDLATLPWCACSPNDDPAEGVGGYWAQATDTHCTRATQEVPQLFTKTTEVETITSTISS</sequence>
<protein>
    <submittedName>
        <fullName evidence="1">Uncharacterized protein</fullName>
    </submittedName>
</protein>
<name>A0A8H3J4P4_9LECA</name>
<reference evidence="1" key="1">
    <citation type="submission" date="2021-03" db="EMBL/GenBank/DDBJ databases">
        <authorList>
            <person name="Tagirdzhanova G."/>
        </authorList>
    </citation>
    <scope>NUCLEOTIDE SEQUENCE</scope>
</reference>
<evidence type="ECO:0000313" key="1">
    <source>
        <dbReference type="EMBL" id="CAF9940632.1"/>
    </source>
</evidence>
<dbReference type="AlphaFoldDB" id="A0A8H3J4P4"/>
<comment type="caution">
    <text evidence="1">The sequence shown here is derived from an EMBL/GenBank/DDBJ whole genome shotgun (WGS) entry which is preliminary data.</text>
</comment>
<dbReference type="EMBL" id="CAJPDT010000134">
    <property type="protein sequence ID" value="CAF9940632.1"/>
    <property type="molecule type" value="Genomic_DNA"/>
</dbReference>
<evidence type="ECO:0000313" key="2">
    <source>
        <dbReference type="Proteomes" id="UP000664534"/>
    </source>
</evidence>
<accession>A0A8H3J4P4</accession>
<organism evidence="1 2">
    <name type="scientific">Imshaugia aleurites</name>
    <dbReference type="NCBI Taxonomy" id="172621"/>
    <lineage>
        <taxon>Eukaryota</taxon>
        <taxon>Fungi</taxon>
        <taxon>Dikarya</taxon>
        <taxon>Ascomycota</taxon>
        <taxon>Pezizomycotina</taxon>
        <taxon>Lecanoromycetes</taxon>
        <taxon>OSLEUM clade</taxon>
        <taxon>Lecanoromycetidae</taxon>
        <taxon>Lecanorales</taxon>
        <taxon>Lecanorineae</taxon>
        <taxon>Parmeliaceae</taxon>
        <taxon>Imshaugia</taxon>
    </lineage>
</organism>
<dbReference type="Proteomes" id="UP000664534">
    <property type="component" value="Unassembled WGS sequence"/>
</dbReference>